<keyword evidence="18" id="KW-0479">Metal-binding</keyword>
<dbReference type="InterPro" id="IPR000829">
    <property type="entry name" value="DAGK"/>
</dbReference>
<evidence type="ECO:0000256" key="14">
    <source>
        <dbReference type="ARBA" id="ARBA00023264"/>
    </source>
</evidence>
<organism evidence="20 21">
    <name type="scientific">Chitinophaga cymbidii</name>
    <dbReference type="NCBI Taxonomy" id="1096750"/>
    <lineage>
        <taxon>Bacteria</taxon>
        <taxon>Pseudomonadati</taxon>
        <taxon>Bacteroidota</taxon>
        <taxon>Chitinophagia</taxon>
        <taxon>Chitinophagales</taxon>
        <taxon>Chitinophagaceae</taxon>
        <taxon>Chitinophaga</taxon>
    </lineage>
</organism>
<evidence type="ECO:0000256" key="1">
    <source>
        <dbReference type="ARBA" id="ARBA00004651"/>
    </source>
</evidence>
<feature type="binding site" evidence="16">
    <location>
        <position position="70"/>
    </location>
    <ligand>
        <name>substrate</name>
    </ligand>
</feature>
<dbReference type="Proteomes" id="UP000321436">
    <property type="component" value="Unassembled WGS sequence"/>
</dbReference>
<comment type="cofactor">
    <cofactor evidence="18">
        <name>Mg(2+)</name>
        <dbReference type="ChEBI" id="CHEBI:18420"/>
    </cofactor>
    <text evidence="18">Mn(2+), Zn(2+), Cd(2+) and Co(2+) support activity to lesser extents.</text>
</comment>
<dbReference type="GO" id="GO:0005524">
    <property type="term" value="F:ATP binding"/>
    <property type="evidence" value="ECO:0007669"/>
    <property type="project" value="UniProtKB-KW"/>
</dbReference>
<keyword evidence="7 17" id="KW-0547">Nucleotide-binding</keyword>
<comment type="similarity">
    <text evidence="2">Belongs to the bacterial diacylglycerol kinase family.</text>
</comment>
<evidence type="ECO:0000256" key="11">
    <source>
        <dbReference type="ARBA" id="ARBA00023098"/>
    </source>
</evidence>
<dbReference type="CDD" id="cd14265">
    <property type="entry name" value="UDPK_IM_like"/>
    <property type="match status" value="1"/>
</dbReference>
<protein>
    <submittedName>
        <fullName evidence="20">Diacylglycerol kinase</fullName>
    </submittedName>
</protein>
<keyword evidence="4" id="KW-0444">Lipid biosynthesis</keyword>
<sequence length="123" mass="13184">MSSIARTITKRLQSFAFAFSGLGAFLRSEPNGRIHLVATVAVIILAVVFHCNTGEWALLVIVMAMVWCTELLNTAIEKTMDHLSPDIHPRVKWIKDVAAGAVLVAAIAAAVVGGLIFIPKFAA</sequence>
<feature type="binding site" evidence="17">
    <location>
        <position position="77"/>
    </location>
    <ligand>
        <name>ATP</name>
        <dbReference type="ChEBI" id="CHEBI:30616"/>
    </ligand>
</feature>
<feature type="binding site" evidence="17">
    <location>
        <position position="29"/>
    </location>
    <ligand>
        <name>ATP</name>
        <dbReference type="ChEBI" id="CHEBI:30616"/>
    </ligand>
</feature>
<evidence type="ECO:0000256" key="5">
    <source>
        <dbReference type="ARBA" id="ARBA00022679"/>
    </source>
</evidence>
<feature type="transmembrane region" description="Helical" evidence="19">
    <location>
        <begin position="34"/>
        <end position="50"/>
    </location>
</feature>
<evidence type="ECO:0000256" key="17">
    <source>
        <dbReference type="PIRSR" id="PIRSR600829-3"/>
    </source>
</evidence>
<dbReference type="AlphaFoldDB" id="A0A512RI63"/>
<reference evidence="20 21" key="1">
    <citation type="submission" date="2019-07" db="EMBL/GenBank/DDBJ databases">
        <title>Whole genome shotgun sequence of Chitinophaga cymbidii NBRC 109752.</title>
        <authorList>
            <person name="Hosoyama A."/>
            <person name="Uohara A."/>
            <person name="Ohji S."/>
            <person name="Ichikawa N."/>
        </authorList>
    </citation>
    <scope>NUCLEOTIDE SEQUENCE [LARGE SCALE GENOMIC DNA]</scope>
    <source>
        <strain evidence="20 21">NBRC 109752</strain>
    </source>
</reference>
<dbReference type="GO" id="GO:0016301">
    <property type="term" value="F:kinase activity"/>
    <property type="evidence" value="ECO:0007669"/>
    <property type="project" value="UniProtKB-KW"/>
</dbReference>
<dbReference type="InterPro" id="IPR033717">
    <property type="entry name" value="UDPK"/>
</dbReference>
<keyword evidence="6 19" id="KW-0812">Transmembrane</keyword>
<dbReference type="EMBL" id="BKAU01000001">
    <property type="protein sequence ID" value="GEP95396.1"/>
    <property type="molecule type" value="Genomic_DNA"/>
</dbReference>
<accession>A0A512RI63</accession>
<feature type="active site" description="Proton acceptor" evidence="15">
    <location>
        <position position="70"/>
    </location>
</feature>
<keyword evidence="21" id="KW-1185">Reference proteome</keyword>
<keyword evidence="14" id="KW-1208">Phospholipid metabolism</keyword>
<gene>
    <name evidence="20" type="primary">dgkA</name>
    <name evidence="20" type="ORF">CCY01nite_16560</name>
</gene>
<evidence type="ECO:0000256" key="16">
    <source>
        <dbReference type="PIRSR" id="PIRSR600829-2"/>
    </source>
</evidence>
<feature type="binding site" evidence="18">
    <location>
        <position position="77"/>
    </location>
    <ligand>
        <name>a divalent metal cation</name>
        <dbReference type="ChEBI" id="CHEBI:60240"/>
    </ligand>
</feature>
<keyword evidence="10 19" id="KW-1133">Transmembrane helix</keyword>
<evidence type="ECO:0000256" key="13">
    <source>
        <dbReference type="ARBA" id="ARBA00023209"/>
    </source>
</evidence>
<evidence type="ECO:0000256" key="12">
    <source>
        <dbReference type="ARBA" id="ARBA00023136"/>
    </source>
</evidence>
<dbReference type="InterPro" id="IPR036945">
    <property type="entry name" value="DAGK_sf"/>
</dbReference>
<evidence type="ECO:0000313" key="20">
    <source>
        <dbReference type="EMBL" id="GEP95396.1"/>
    </source>
</evidence>
<evidence type="ECO:0000256" key="15">
    <source>
        <dbReference type="PIRSR" id="PIRSR600829-1"/>
    </source>
</evidence>
<dbReference type="PANTHER" id="PTHR34299">
    <property type="entry name" value="DIACYLGLYCEROL KINASE"/>
    <property type="match status" value="1"/>
</dbReference>
<dbReference type="Pfam" id="PF01219">
    <property type="entry name" value="DAGK_prokar"/>
    <property type="match status" value="1"/>
</dbReference>
<dbReference type="Gene3D" id="1.10.287.3610">
    <property type="match status" value="1"/>
</dbReference>
<evidence type="ECO:0000256" key="7">
    <source>
        <dbReference type="ARBA" id="ARBA00022741"/>
    </source>
</evidence>
<name>A0A512RI63_9BACT</name>
<keyword evidence="12 19" id="KW-0472">Membrane</keyword>
<evidence type="ECO:0000256" key="18">
    <source>
        <dbReference type="PIRSR" id="PIRSR600829-4"/>
    </source>
</evidence>
<evidence type="ECO:0000256" key="9">
    <source>
        <dbReference type="ARBA" id="ARBA00022840"/>
    </source>
</evidence>
<evidence type="ECO:0000256" key="10">
    <source>
        <dbReference type="ARBA" id="ARBA00022989"/>
    </source>
</evidence>
<keyword evidence="11" id="KW-0443">Lipid metabolism</keyword>
<keyword evidence="5" id="KW-0808">Transferase</keyword>
<evidence type="ECO:0000313" key="21">
    <source>
        <dbReference type="Proteomes" id="UP000321436"/>
    </source>
</evidence>
<proteinExistence type="inferred from homology"/>
<feature type="binding site" evidence="18">
    <location>
        <position position="29"/>
    </location>
    <ligand>
        <name>a divalent metal cation</name>
        <dbReference type="ChEBI" id="CHEBI:60240"/>
    </ligand>
</feature>
<keyword evidence="13" id="KW-0594">Phospholipid biosynthesis</keyword>
<comment type="subcellular location">
    <subcellularLocation>
        <location evidence="1">Cell membrane</location>
        <topology evidence="1">Multi-pass membrane protein</topology>
    </subcellularLocation>
</comment>
<evidence type="ECO:0000256" key="3">
    <source>
        <dbReference type="ARBA" id="ARBA00022475"/>
    </source>
</evidence>
<dbReference type="RefSeq" id="WP_146859614.1">
    <property type="nucleotide sequence ID" value="NZ_BKAU01000001.1"/>
</dbReference>
<keyword evidence="8 20" id="KW-0418">Kinase</keyword>
<dbReference type="GO" id="GO:0008654">
    <property type="term" value="P:phospholipid biosynthetic process"/>
    <property type="evidence" value="ECO:0007669"/>
    <property type="project" value="UniProtKB-KW"/>
</dbReference>
<comment type="caution">
    <text evidence="20">The sequence shown here is derived from an EMBL/GenBank/DDBJ whole genome shotgun (WGS) entry which is preliminary data.</text>
</comment>
<feature type="transmembrane region" description="Helical" evidence="19">
    <location>
        <begin position="97"/>
        <end position="118"/>
    </location>
</feature>
<evidence type="ECO:0000256" key="2">
    <source>
        <dbReference type="ARBA" id="ARBA00005967"/>
    </source>
</evidence>
<feature type="binding site" evidence="17">
    <location>
        <begin position="95"/>
        <end position="96"/>
    </location>
    <ligand>
        <name>ATP</name>
        <dbReference type="ChEBI" id="CHEBI:30616"/>
    </ligand>
</feature>
<evidence type="ECO:0000256" key="6">
    <source>
        <dbReference type="ARBA" id="ARBA00022692"/>
    </source>
</evidence>
<feature type="transmembrane region" description="Helical" evidence="19">
    <location>
        <begin position="56"/>
        <end position="76"/>
    </location>
</feature>
<keyword evidence="9 17" id="KW-0067">ATP-binding</keyword>
<dbReference type="PANTHER" id="PTHR34299:SF1">
    <property type="entry name" value="DIACYLGLYCEROL KINASE"/>
    <property type="match status" value="1"/>
</dbReference>
<evidence type="ECO:0000256" key="4">
    <source>
        <dbReference type="ARBA" id="ARBA00022516"/>
    </source>
</evidence>
<keyword evidence="3" id="KW-1003">Cell membrane</keyword>
<dbReference type="GO" id="GO:0005886">
    <property type="term" value="C:plasma membrane"/>
    <property type="evidence" value="ECO:0007669"/>
    <property type="project" value="UniProtKB-SubCell"/>
</dbReference>
<evidence type="ECO:0000256" key="8">
    <source>
        <dbReference type="ARBA" id="ARBA00022777"/>
    </source>
</evidence>
<dbReference type="OrthoDB" id="1493837at2"/>
<dbReference type="GO" id="GO:0046872">
    <property type="term" value="F:metal ion binding"/>
    <property type="evidence" value="ECO:0007669"/>
    <property type="project" value="UniProtKB-KW"/>
</dbReference>
<evidence type="ECO:0000256" key="19">
    <source>
        <dbReference type="SAM" id="Phobius"/>
    </source>
</evidence>
<keyword evidence="18" id="KW-0460">Magnesium</keyword>